<evidence type="ECO:0000256" key="3">
    <source>
        <dbReference type="ARBA" id="ARBA00022679"/>
    </source>
</evidence>
<evidence type="ECO:0000256" key="7">
    <source>
        <dbReference type="ARBA" id="ARBA00023172"/>
    </source>
</evidence>
<dbReference type="GO" id="GO:0016787">
    <property type="term" value="F:hydrolase activity"/>
    <property type="evidence" value="ECO:0007669"/>
    <property type="project" value="UniProtKB-KW"/>
</dbReference>
<evidence type="ECO:0000256" key="6">
    <source>
        <dbReference type="ARBA" id="ARBA00023125"/>
    </source>
</evidence>
<dbReference type="SUPFAM" id="SSF56349">
    <property type="entry name" value="DNA breaking-rejoining enzymes"/>
    <property type="match status" value="1"/>
</dbReference>
<keyword evidence="7" id="KW-0233">DNA recombination</keyword>
<dbReference type="Gene3D" id="1.10.150.130">
    <property type="match status" value="1"/>
</dbReference>
<dbReference type="InterPro" id="IPR011010">
    <property type="entry name" value="DNA_brk_join_enz"/>
</dbReference>
<dbReference type="GO" id="GO:0015074">
    <property type="term" value="P:DNA integration"/>
    <property type="evidence" value="ECO:0007669"/>
    <property type="project" value="UniProtKB-KW"/>
</dbReference>
<evidence type="ECO:0000256" key="4">
    <source>
        <dbReference type="ARBA" id="ARBA00022801"/>
    </source>
</evidence>
<dbReference type="GO" id="GO:0075713">
    <property type="term" value="P:establishment of integrated proviral latency"/>
    <property type="evidence" value="ECO:0007669"/>
    <property type="project" value="UniProtKB-KW"/>
</dbReference>
<evidence type="ECO:0000259" key="10">
    <source>
        <dbReference type="PROSITE" id="PS51898"/>
    </source>
</evidence>
<dbReference type="InterPro" id="IPR004107">
    <property type="entry name" value="Integrase_SAM-like_N"/>
</dbReference>
<dbReference type="GO" id="GO:0006310">
    <property type="term" value="P:DNA recombination"/>
    <property type="evidence" value="ECO:0007669"/>
    <property type="project" value="UniProtKB-KW"/>
</dbReference>
<dbReference type="EMBL" id="BK015046">
    <property type="protein sequence ID" value="DAD88686.1"/>
    <property type="molecule type" value="Genomic_DNA"/>
</dbReference>
<dbReference type="PROSITE" id="PS51898">
    <property type="entry name" value="TYR_RECOMBINASE"/>
    <property type="match status" value="1"/>
</dbReference>
<organism evidence="12">
    <name type="scientific">Caudovirales sp. ctikv1</name>
    <dbReference type="NCBI Taxonomy" id="2826781"/>
    <lineage>
        <taxon>Viruses</taxon>
        <taxon>Duplodnaviria</taxon>
        <taxon>Heunggongvirae</taxon>
        <taxon>Uroviricota</taxon>
        <taxon>Caudoviricetes</taxon>
    </lineage>
</organism>
<dbReference type="PANTHER" id="PTHR30349">
    <property type="entry name" value="PHAGE INTEGRASE-RELATED"/>
    <property type="match status" value="1"/>
</dbReference>
<evidence type="ECO:0000256" key="8">
    <source>
        <dbReference type="ARBA" id="ARBA00023195"/>
    </source>
</evidence>
<dbReference type="GO" id="GO:0003677">
    <property type="term" value="F:DNA binding"/>
    <property type="evidence" value="ECO:0007669"/>
    <property type="project" value="UniProtKB-UniRule"/>
</dbReference>
<dbReference type="InterPro" id="IPR013762">
    <property type="entry name" value="Integrase-like_cat_sf"/>
</dbReference>
<dbReference type="InterPro" id="IPR044068">
    <property type="entry name" value="CB"/>
</dbReference>
<evidence type="ECO:0000256" key="2">
    <source>
        <dbReference type="ARBA" id="ARBA00016082"/>
    </source>
</evidence>
<evidence type="ECO:0000259" key="11">
    <source>
        <dbReference type="PROSITE" id="PS51900"/>
    </source>
</evidence>
<proteinExistence type="inferred from homology"/>
<comment type="similarity">
    <text evidence="1">Belongs to the 'phage' integrase family.</text>
</comment>
<keyword evidence="8" id="KW-1179">Viral genome integration</keyword>
<evidence type="ECO:0000256" key="9">
    <source>
        <dbReference type="PROSITE-ProRule" id="PRU01248"/>
    </source>
</evidence>
<dbReference type="InterPro" id="IPR010998">
    <property type="entry name" value="Integrase_recombinase_N"/>
</dbReference>
<dbReference type="GO" id="GO:0044826">
    <property type="term" value="P:viral genome integration into host DNA"/>
    <property type="evidence" value="ECO:0007669"/>
    <property type="project" value="UniProtKB-KW"/>
</dbReference>
<evidence type="ECO:0000313" key="12">
    <source>
        <dbReference type="EMBL" id="DAD88686.1"/>
    </source>
</evidence>
<keyword evidence="6 9" id="KW-0238">DNA-binding</keyword>
<dbReference type="InterPro" id="IPR050090">
    <property type="entry name" value="Tyrosine_recombinase_XerCD"/>
</dbReference>
<dbReference type="CDD" id="cd01189">
    <property type="entry name" value="INT_ICEBs1_C_like"/>
    <property type="match status" value="1"/>
</dbReference>
<protein>
    <recommendedName>
        <fullName evidence="2">Integrase</fullName>
    </recommendedName>
</protein>
<dbReference type="InterPro" id="IPR002104">
    <property type="entry name" value="Integrase_catalytic"/>
</dbReference>
<sequence>MAKKRTDGRYQVSKMINGKRKYFYGTTKKSAIEALEKYINTNQACANFDDTISLNTWINIWLQLKEKTITPATYQSYTGIINRYIRDKIGGVKLAEIKPNTLRYVFESMDGLSSRTISYTMTILGSILEQAVKDDIIPKNYMKNIDRPKQVKVRHMVTLSSDEVKSFLSNISNVEHHALFKLAFATGMRRSELLGLRWSDIDFKKSTISISQTALKIGSTAVISNTTKTTSSKRIIAIDTETLQELTKHKTVIDKRRIKTMNWINNNLVFPGIKGGPRCPDEVSKLCKKYANFIGKPSFTMHGTRHTHATLLIENGANMKAIQERLGHASFQETMDTYSHVTPKMEDDIVERISKIF</sequence>
<dbReference type="PROSITE" id="PS51900">
    <property type="entry name" value="CB"/>
    <property type="match status" value="1"/>
</dbReference>
<keyword evidence="5" id="KW-0229">DNA integration</keyword>
<dbReference type="PANTHER" id="PTHR30349:SF64">
    <property type="entry name" value="PROPHAGE INTEGRASE INTD-RELATED"/>
    <property type="match status" value="1"/>
</dbReference>
<dbReference type="Pfam" id="PF14659">
    <property type="entry name" value="Phage_int_SAM_3"/>
    <property type="match status" value="1"/>
</dbReference>
<dbReference type="GO" id="GO:0016740">
    <property type="term" value="F:transferase activity"/>
    <property type="evidence" value="ECO:0007669"/>
    <property type="project" value="UniProtKB-KW"/>
</dbReference>
<evidence type="ECO:0000256" key="5">
    <source>
        <dbReference type="ARBA" id="ARBA00022908"/>
    </source>
</evidence>
<evidence type="ECO:0000256" key="1">
    <source>
        <dbReference type="ARBA" id="ARBA00008857"/>
    </source>
</evidence>
<feature type="domain" description="Core-binding (CB)" evidence="11">
    <location>
        <begin position="52"/>
        <end position="132"/>
    </location>
</feature>
<keyword evidence="8" id="KW-1160">Virus entry into host cell</keyword>
<accession>A0A8S5N252</accession>
<name>A0A8S5N252_9CAUD</name>
<dbReference type="Gene3D" id="1.10.443.10">
    <property type="entry name" value="Intergrase catalytic core"/>
    <property type="match status" value="1"/>
</dbReference>
<keyword evidence="4" id="KW-0378">Hydrolase</keyword>
<reference evidence="12" key="1">
    <citation type="journal article" date="2021" name="Proc. Natl. Acad. Sci. U.S.A.">
        <title>A Catalog of Tens of Thousands of Viruses from Human Metagenomes Reveals Hidden Associations with Chronic Diseases.</title>
        <authorList>
            <person name="Tisza M.J."/>
            <person name="Buck C.B."/>
        </authorList>
    </citation>
    <scope>NUCLEOTIDE SEQUENCE</scope>
    <source>
        <strain evidence="12">Ctikv1</strain>
    </source>
</reference>
<dbReference type="Pfam" id="PF00589">
    <property type="entry name" value="Phage_integrase"/>
    <property type="match status" value="1"/>
</dbReference>
<keyword evidence="3" id="KW-0808">Transferase</keyword>
<feature type="domain" description="Tyr recombinase" evidence="10">
    <location>
        <begin position="154"/>
        <end position="351"/>
    </location>
</feature>